<reference evidence="2" key="2">
    <citation type="submission" date="2020-05" db="UniProtKB">
        <authorList>
            <consortium name="EnsemblMetazoa"/>
        </authorList>
    </citation>
    <scope>IDENTIFICATION</scope>
    <source>
        <strain evidence="2">ACHKN1017</strain>
    </source>
</reference>
<dbReference type="STRING" id="43041.A0A182K5J1"/>
<name>A0A182K5J1_9DIPT</name>
<keyword evidence="3" id="KW-1185">Reference proteome</keyword>
<evidence type="ECO:0000313" key="2">
    <source>
        <dbReference type="EnsemblMetazoa" id="ACHR006026-PA"/>
    </source>
</evidence>
<feature type="compositionally biased region" description="Polar residues" evidence="1">
    <location>
        <begin position="36"/>
        <end position="52"/>
    </location>
</feature>
<feature type="compositionally biased region" description="Basic and acidic residues" evidence="1">
    <location>
        <begin position="26"/>
        <end position="35"/>
    </location>
</feature>
<evidence type="ECO:0000313" key="3">
    <source>
        <dbReference type="Proteomes" id="UP000075881"/>
    </source>
</evidence>
<feature type="region of interest" description="Disordered" evidence="1">
    <location>
        <begin position="1"/>
        <end position="121"/>
    </location>
</feature>
<evidence type="ECO:0000256" key="1">
    <source>
        <dbReference type="SAM" id="MobiDB-lite"/>
    </source>
</evidence>
<accession>A0A182K5J1</accession>
<feature type="compositionally biased region" description="Polar residues" evidence="1">
    <location>
        <begin position="1"/>
        <end position="19"/>
    </location>
</feature>
<reference evidence="3" key="1">
    <citation type="submission" date="2013-03" db="EMBL/GenBank/DDBJ databases">
        <title>The Genome Sequence of Anopheles christyi ACHKN1017.</title>
        <authorList>
            <consortium name="The Broad Institute Genomics Platform"/>
            <person name="Neafsey D.E."/>
            <person name="Besansky N."/>
            <person name="Walker B."/>
            <person name="Young S.K."/>
            <person name="Zeng Q."/>
            <person name="Gargeya S."/>
            <person name="Fitzgerald M."/>
            <person name="Haas B."/>
            <person name="Abouelleil A."/>
            <person name="Allen A.W."/>
            <person name="Alvarado L."/>
            <person name="Arachchi H.M."/>
            <person name="Berlin A.M."/>
            <person name="Chapman S.B."/>
            <person name="Gainer-Dewar J."/>
            <person name="Goldberg J."/>
            <person name="Griggs A."/>
            <person name="Gujja S."/>
            <person name="Hansen M."/>
            <person name="Howarth C."/>
            <person name="Imamovic A."/>
            <person name="Ireland A."/>
            <person name="Larimer J."/>
            <person name="McCowan C."/>
            <person name="Murphy C."/>
            <person name="Pearson M."/>
            <person name="Poon T.W."/>
            <person name="Priest M."/>
            <person name="Roberts A."/>
            <person name="Saif S."/>
            <person name="Shea T."/>
            <person name="Sisk P."/>
            <person name="Sykes S."/>
            <person name="Wortman J."/>
            <person name="Nusbaum C."/>
            <person name="Birren B."/>
        </authorList>
    </citation>
    <scope>NUCLEOTIDE SEQUENCE [LARGE SCALE GENOMIC DNA]</scope>
    <source>
        <strain evidence="3">ACHKN1017</strain>
    </source>
</reference>
<dbReference type="EnsemblMetazoa" id="ACHR006026-RA">
    <property type="protein sequence ID" value="ACHR006026-PA"/>
    <property type="gene ID" value="ACHR006026"/>
</dbReference>
<dbReference type="AlphaFoldDB" id="A0A182K5J1"/>
<dbReference type="Proteomes" id="UP000075881">
    <property type="component" value="Unassembled WGS sequence"/>
</dbReference>
<feature type="region of interest" description="Disordered" evidence="1">
    <location>
        <begin position="170"/>
        <end position="194"/>
    </location>
</feature>
<proteinExistence type="predicted"/>
<organism evidence="2 3">
    <name type="scientific">Anopheles christyi</name>
    <dbReference type="NCBI Taxonomy" id="43041"/>
    <lineage>
        <taxon>Eukaryota</taxon>
        <taxon>Metazoa</taxon>
        <taxon>Ecdysozoa</taxon>
        <taxon>Arthropoda</taxon>
        <taxon>Hexapoda</taxon>
        <taxon>Insecta</taxon>
        <taxon>Pterygota</taxon>
        <taxon>Neoptera</taxon>
        <taxon>Endopterygota</taxon>
        <taxon>Diptera</taxon>
        <taxon>Nematocera</taxon>
        <taxon>Culicoidea</taxon>
        <taxon>Culicidae</taxon>
        <taxon>Anophelinae</taxon>
        <taxon>Anopheles</taxon>
    </lineage>
</organism>
<dbReference type="VEuPathDB" id="VectorBase:ACHR006026"/>
<feature type="compositionally biased region" description="Low complexity" evidence="1">
    <location>
        <begin position="67"/>
        <end position="78"/>
    </location>
</feature>
<sequence>MRPSTFDTTNIQPPSAARSQQHHKLHPELQKKLRTPDSSTLPSQQQPITVQREQLLLPSAPLPQQPPQQQQQQQPSKQLELHLQQEQEQLSAIQEKSTEHVHISPAATVPPGKPPKDGPAGTPVSFSFYKTINTVIKSSRKIIVRVCEVTNVKTKLKMFNLYSTMNKRNGADDKEAKEVETTGHDRFCQERPSR</sequence>
<protein>
    <submittedName>
        <fullName evidence="2">Uncharacterized protein</fullName>
    </submittedName>
</protein>